<dbReference type="Proteomes" id="UP001497392">
    <property type="component" value="Unassembled WGS sequence"/>
</dbReference>
<keyword evidence="8" id="KW-0493">Microtubule</keyword>
<evidence type="ECO:0000259" key="10">
    <source>
        <dbReference type="PROSITE" id="PS50067"/>
    </source>
</evidence>
<keyword evidence="12" id="KW-1185">Reference proteome</keyword>
<evidence type="ECO:0000256" key="9">
    <source>
        <dbReference type="SAM" id="MobiDB-lite"/>
    </source>
</evidence>
<reference evidence="11 12" key="1">
    <citation type="submission" date="2024-06" db="EMBL/GenBank/DDBJ databases">
        <authorList>
            <person name="Kraege A."/>
            <person name="Thomma B."/>
        </authorList>
    </citation>
    <scope>NUCLEOTIDE SEQUENCE [LARGE SCALE GENOMIC DNA]</scope>
</reference>
<evidence type="ECO:0000313" key="11">
    <source>
        <dbReference type="EMBL" id="CAL5225565.1"/>
    </source>
</evidence>
<evidence type="ECO:0000256" key="2">
    <source>
        <dbReference type="ARBA" id="ARBA00022490"/>
    </source>
</evidence>
<evidence type="ECO:0000256" key="8">
    <source>
        <dbReference type="RuleBase" id="RU000394"/>
    </source>
</evidence>
<comment type="subcellular location">
    <subcellularLocation>
        <location evidence="1">Cytoplasm</location>
    </subcellularLocation>
</comment>
<feature type="region of interest" description="Disordered" evidence="9">
    <location>
        <begin position="1"/>
        <end position="34"/>
    </location>
</feature>
<dbReference type="Gene3D" id="3.40.850.10">
    <property type="entry name" value="Kinesin motor domain"/>
    <property type="match status" value="1"/>
</dbReference>
<proteinExistence type="inferred from homology"/>
<evidence type="ECO:0000256" key="4">
    <source>
        <dbReference type="ARBA" id="ARBA00022840"/>
    </source>
</evidence>
<keyword evidence="6 7" id="KW-0505">Motor protein</keyword>
<dbReference type="InterPro" id="IPR027640">
    <property type="entry name" value="Kinesin-like_fam"/>
</dbReference>
<dbReference type="PANTHER" id="PTHR47969">
    <property type="entry name" value="CHROMOSOME-ASSOCIATED KINESIN KIF4A-RELATED"/>
    <property type="match status" value="1"/>
</dbReference>
<dbReference type="EMBL" id="CAXHTA020000012">
    <property type="protein sequence ID" value="CAL5225565.1"/>
    <property type="molecule type" value="Genomic_DNA"/>
</dbReference>
<keyword evidence="3 7" id="KW-0547">Nucleotide-binding</keyword>
<evidence type="ECO:0000256" key="5">
    <source>
        <dbReference type="ARBA" id="ARBA00023054"/>
    </source>
</evidence>
<accession>A0ABP1G0B5</accession>
<dbReference type="InterPro" id="IPR027417">
    <property type="entry name" value="P-loop_NTPase"/>
</dbReference>
<evidence type="ECO:0000256" key="6">
    <source>
        <dbReference type="ARBA" id="ARBA00023175"/>
    </source>
</evidence>
<gene>
    <name evidence="11" type="primary">g8404</name>
    <name evidence="11" type="ORF">VP750_LOCUS7224</name>
</gene>
<evidence type="ECO:0000256" key="3">
    <source>
        <dbReference type="ARBA" id="ARBA00022741"/>
    </source>
</evidence>
<evidence type="ECO:0000313" key="12">
    <source>
        <dbReference type="Proteomes" id="UP001497392"/>
    </source>
</evidence>
<comment type="similarity">
    <text evidence="7 8">Belongs to the TRAFAC class myosin-kinesin ATPase superfamily. Kinesin family.</text>
</comment>
<dbReference type="PRINTS" id="PR00380">
    <property type="entry name" value="KINESINHEAVY"/>
</dbReference>
<comment type="caution">
    <text evidence="11">The sequence shown here is derived from an EMBL/GenBank/DDBJ whole genome shotgun (WGS) entry which is preliminary data.</text>
</comment>
<name>A0ABP1G0B5_9CHLO</name>
<evidence type="ECO:0000256" key="7">
    <source>
        <dbReference type="PROSITE-ProRule" id="PRU00283"/>
    </source>
</evidence>
<dbReference type="InterPro" id="IPR019821">
    <property type="entry name" value="Kinesin_motor_CS"/>
</dbReference>
<dbReference type="PROSITE" id="PS50067">
    <property type="entry name" value="KINESIN_MOTOR_2"/>
    <property type="match status" value="1"/>
</dbReference>
<keyword evidence="4 7" id="KW-0067">ATP-binding</keyword>
<dbReference type="Pfam" id="PF00225">
    <property type="entry name" value="Kinesin"/>
    <property type="match status" value="1"/>
</dbReference>
<dbReference type="InterPro" id="IPR001752">
    <property type="entry name" value="Kinesin_motor_dom"/>
</dbReference>
<feature type="domain" description="Kinesin motor" evidence="10">
    <location>
        <begin position="52"/>
        <end position="392"/>
    </location>
</feature>
<dbReference type="PANTHER" id="PTHR47969:SF15">
    <property type="entry name" value="CHROMOSOME-ASSOCIATED KINESIN KIF4A-RELATED"/>
    <property type="match status" value="1"/>
</dbReference>
<dbReference type="SMART" id="SM00129">
    <property type="entry name" value="KISc"/>
    <property type="match status" value="1"/>
</dbReference>
<dbReference type="InterPro" id="IPR036961">
    <property type="entry name" value="Kinesin_motor_dom_sf"/>
</dbReference>
<sequence length="473" mass="51300">MGICASKQKGTGGGGKVAPAKRDVDQGSARTDSWTSSVREKGEFTALQLKSAVKVVVVVRPLLGFEKAKGASECVEVPSTTVVQLPPRRGTSSDPFRFDFDRVYKMNNPGRQMFAEVVQPLLCHFIQGFNTTVFAYGQTGSGKTFAMGTMGRQLSTSGESDGIISRSMRFVFDRMKDIRQQYDVSLKISFVEIHQDDVQDLLGDGENYAPIHVRENPERGTYLENASEILVHSMDETAHLLEAANLHRAVGAHNLNEHSSRSHAICTLQMEQRLRPGAASGPDAPRFLRSKLHLVDLAGSERAKETGTTGQQFAEGVNINKGLLALGNVIGALTEGAGRKHIPYRDSKLTRILQDSLGGNSETLMVACVSPAASNFEPTLSTLRYAARARSIHNRVKQNNKITSEEEIAYLRAELEEKTALVVKLQSQLDMAASMMKGSVSPDNIKLVMPGRSPSALAGVTSTRASFTGSGAF</sequence>
<organism evidence="11 12">
    <name type="scientific">Coccomyxa viridis</name>
    <dbReference type="NCBI Taxonomy" id="1274662"/>
    <lineage>
        <taxon>Eukaryota</taxon>
        <taxon>Viridiplantae</taxon>
        <taxon>Chlorophyta</taxon>
        <taxon>core chlorophytes</taxon>
        <taxon>Trebouxiophyceae</taxon>
        <taxon>Trebouxiophyceae incertae sedis</taxon>
        <taxon>Coccomyxaceae</taxon>
        <taxon>Coccomyxa</taxon>
    </lineage>
</organism>
<feature type="binding site" evidence="7">
    <location>
        <begin position="137"/>
        <end position="144"/>
    </location>
    <ligand>
        <name>ATP</name>
        <dbReference type="ChEBI" id="CHEBI:30616"/>
    </ligand>
</feature>
<dbReference type="SUPFAM" id="SSF52540">
    <property type="entry name" value="P-loop containing nucleoside triphosphate hydrolases"/>
    <property type="match status" value="1"/>
</dbReference>
<dbReference type="PROSITE" id="PS00411">
    <property type="entry name" value="KINESIN_MOTOR_1"/>
    <property type="match status" value="1"/>
</dbReference>
<evidence type="ECO:0000256" key="1">
    <source>
        <dbReference type="ARBA" id="ARBA00004496"/>
    </source>
</evidence>
<keyword evidence="5" id="KW-0175">Coiled coil</keyword>
<protein>
    <recommendedName>
        <fullName evidence="8">Kinesin-like protein</fullName>
    </recommendedName>
</protein>
<keyword evidence="2" id="KW-0963">Cytoplasm</keyword>